<keyword evidence="4 9" id="KW-0645">Protease</keyword>
<dbReference type="GO" id="GO:0008237">
    <property type="term" value="F:metallopeptidase activity"/>
    <property type="evidence" value="ECO:0007669"/>
    <property type="project" value="UniProtKB-KW"/>
</dbReference>
<keyword evidence="3 9" id="KW-0031">Aminopeptidase</keyword>
<dbReference type="NCBIfam" id="NF002759">
    <property type="entry name" value="PRK02813.1"/>
    <property type="match status" value="1"/>
</dbReference>
<dbReference type="CDD" id="cd05658">
    <property type="entry name" value="M18_DAP"/>
    <property type="match status" value="1"/>
</dbReference>
<keyword evidence="13" id="KW-1185">Reference proteome</keyword>
<dbReference type="GO" id="GO:0008270">
    <property type="term" value="F:zinc ion binding"/>
    <property type="evidence" value="ECO:0007669"/>
    <property type="project" value="InterPro"/>
</dbReference>
<dbReference type="OrthoDB" id="5288740at2"/>
<sequence>MHDDATPAGVQHESRPGDPAGLMAFIDASPTPFHAVASLAARLEQAGFVAFDERERWTVEPGTAGYVVRDGGSIIAFRVGSAPLAEAGFRIAGAHTDSPTYRLRPHADVERTGYRQVAVEVYGGPLHYTWLDRDLTVAGRVVTADGDIELVRLPGAPLRIPSLAIHLNRGVNDEGLKLNPQQHMLPIWSAAVEDASIIEEVTDHVGADELLAWDLILADTQPSALGGRDDQFVMAPRQDNLVSCHAAVDAIIAAGPAEATQVVVCNDHEEVGSGSAEGARGAMLEDTLSRLVVASGDTDPQARPRAFAGSILVSADSAHAVHPNYADRHDPGHQPRLGGGPVVKVHANQAYATDAGTAAWFISRCREADVPVQAFTNRADSPSGSTIGPLTATRLGIHTVDIGSPLLSMHSIREQSHAEDLAHLTRALAQHMAS</sequence>
<evidence type="ECO:0000256" key="2">
    <source>
        <dbReference type="ARBA" id="ARBA00008290"/>
    </source>
</evidence>
<dbReference type="PANTHER" id="PTHR28570">
    <property type="entry name" value="ASPARTYL AMINOPEPTIDASE"/>
    <property type="match status" value="1"/>
</dbReference>
<evidence type="ECO:0000256" key="7">
    <source>
        <dbReference type="ARBA" id="ARBA00022833"/>
    </source>
</evidence>
<evidence type="ECO:0000256" key="11">
    <source>
        <dbReference type="SAM" id="MobiDB-lite"/>
    </source>
</evidence>
<keyword evidence="8 9" id="KW-0482">Metalloprotease</keyword>
<proteinExistence type="inferred from homology"/>
<keyword evidence="7 9" id="KW-0862">Zinc</keyword>
<dbReference type="Pfam" id="PF02127">
    <property type="entry name" value="Peptidase_M18"/>
    <property type="match status" value="1"/>
</dbReference>
<dbReference type="GO" id="GO:0004177">
    <property type="term" value="F:aminopeptidase activity"/>
    <property type="evidence" value="ECO:0007669"/>
    <property type="project" value="UniProtKB-KW"/>
</dbReference>
<gene>
    <name evidence="12" type="ORF">DVS28_a4412</name>
</gene>
<dbReference type="InterPro" id="IPR001948">
    <property type="entry name" value="Peptidase_M18"/>
</dbReference>
<evidence type="ECO:0000256" key="3">
    <source>
        <dbReference type="ARBA" id="ARBA00022438"/>
    </source>
</evidence>
<protein>
    <recommendedName>
        <fullName evidence="10">M18 family aminopeptidase</fullName>
        <ecNumber evidence="10">3.4.11.-</ecNumber>
    </recommendedName>
</protein>
<evidence type="ECO:0000256" key="5">
    <source>
        <dbReference type="ARBA" id="ARBA00022723"/>
    </source>
</evidence>
<dbReference type="RefSeq" id="WP_114593319.1">
    <property type="nucleotide sequence ID" value="NZ_CP031165.1"/>
</dbReference>
<evidence type="ECO:0000256" key="1">
    <source>
        <dbReference type="ARBA" id="ARBA00001947"/>
    </source>
</evidence>
<keyword evidence="5 9" id="KW-0479">Metal-binding</keyword>
<evidence type="ECO:0000256" key="6">
    <source>
        <dbReference type="ARBA" id="ARBA00022801"/>
    </source>
</evidence>
<keyword evidence="6 9" id="KW-0378">Hydrolase</keyword>
<name>A0A346Y3N0_9ACTN</name>
<evidence type="ECO:0000256" key="4">
    <source>
        <dbReference type="ARBA" id="ARBA00022670"/>
    </source>
</evidence>
<dbReference type="PRINTS" id="PR00932">
    <property type="entry name" value="AMINO1PTASE"/>
</dbReference>
<dbReference type="GO" id="GO:0006508">
    <property type="term" value="P:proteolysis"/>
    <property type="evidence" value="ECO:0007669"/>
    <property type="project" value="UniProtKB-KW"/>
</dbReference>
<dbReference type="Gene3D" id="3.40.630.10">
    <property type="entry name" value="Zn peptidases"/>
    <property type="match status" value="1"/>
</dbReference>
<dbReference type="Gene3D" id="2.30.250.10">
    <property type="entry name" value="Aminopeptidase i, Domain 2"/>
    <property type="match status" value="1"/>
</dbReference>
<dbReference type="GO" id="GO:0005737">
    <property type="term" value="C:cytoplasm"/>
    <property type="evidence" value="ECO:0007669"/>
    <property type="project" value="UniProtKB-ARBA"/>
</dbReference>
<evidence type="ECO:0000256" key="9">
    <source>
        <dbReference type="RuleBase" id="RU004386"/>
    </source>
</evidence>
<organism evidence="12 13">
    <name type="scientific">Euzebya pacifica</name>
    <dbReference type="NCBI Taxonomy" id="1608957"/>
    <lineage>
        <taxon>Bacteria</taxon>
        <taxon>Bacillati</taxon>
        <taxon>Actinomycetota</taxon>
        <taxon>Nitriliruptoria</taxon>
        <taxon>Euzebyales</taxon>
    </lineage>
</organism>
<feature type="region of interest" description="Disordered" evidence="11">
    <location>
        <begin position="1"/>
        <end position="22"/>
    </location>
</feature>
<accession>A0A346Y3N0</accession>
<dbReference type="EMBL" id="CP031165">
    <property type="protein sequence ID" value="AXV09077.1"/>
    <property type="molecule type" value="Genomic_DNA"/>
</dbReference>
<dbReference type="SUPFAM" id="SSF101821">
    <property type="entry name" value="Aminopeptidase/glucanase lid domain"/>
    <property type="match status" value="1"/>
</dbReference>
<dbReference type="EC" id="3.4.11.-" evidence="10"/>
<evidence type="ECO:0000313" key="13">
    <source>
        <dbReference type="Proteomes" id="UP000264006"/>
    </source>
</evidence>
<evidence type="ECO:0000313" key="12">
    <source>
        <dbReference type="EMBL" id="AXV09077.1"/>
    </source>
</evidence>
<dbReference type="Proteomes" id="UP000264006">
    <property type="component" value="Chromosome"/>
</dbReference>
<dbReference type="AlphaFoldDB" id="A0A346Y3N0"/>
<dbReference type="PANTHER" id="PTHR28570:SF3">
    <property type="entry name" value="ASPARTYL AMINOPEPTIDASE"/>
    <property type="match status" value="1"/>
</dbReference>
<comment type="cofactor">
    <cofactor evidence="1 10">
        <name>Zn(2+)</name>
        <dbReference type="ChEBI" id="CHEBI:29105"/>
    </cofactor>
</comment>
<evidence type="ECO:0000256" key="8">
    <source>
        <dbReference type="ARBA" id="ARBA00023049"/>
    </source>
</evidence>
<dbReference type="KEGG" id="euz:DVS28_a4412"/>
<dbReference type="SUPFAM" id="SSF53187">
    <property type="entry name" value="Zn-dependent exopeptidases"/>
    <property type="match status" value="1"/>
</dbReference>
<reference evidence="12 13" key="1">
    <citation type="submission" date="2018-09" db="EMBL/GenBank/DDBJ databases">
        <title>Complete genome sequence of Euzebya sp. DY32-46 isolated from seawater of Pacific Ocean.</title>
        <authorList>
            <person name="Xu L."/>
            <person name="Wu Y.-H."/>
            <person name="Xu X.-W."/>
        </authorList>
    </citation>
    <scope>NUCLEOTIDE SEQUENCE [LARGE SCALE GENOMIC DNA]</scope>
    <source>
        <strain evidence="12 13">DY32-46</strain>
    </source>
</reference>
<evidence type="ECO:0000256" key="10">
    <source>
        <dbReference type="RuleBase" id="RU004387"/>
    </source>
</evidence>
<dbReference type="InterPro" id="IPR023358">
    <property type="entry name" value="Peptidase_M18_dom2"/>
</dbReference>
<comment type="similarity">
    <text evidence="2 9">Belongs to the peptidase M18 family.</text>
</comment>